<name>A0AAN7K025_9MYRT</name>
<gene>
    <name evidence="3" type="ORF">SAY87_006871</name>
</gene>
<dbReference type="Pfam" id="PF00646">
    <property type="entry name" value="F-box"/>
    <property type="match status" value="1"/>
</dbReference>
<reference evidence="3 4" key="1">
    <citation type="journal article" date="2023" name="Hortic Res">
        <title>Pangenome of water caltrop reveals structural variations and asymmetric subgenome divergence after allopolyploidization.</title>
        <authorList>
            <person name="Zhang X."/>
            <person name="Chen Y."/>
            <person name="Wang L."/>
            <person name="Yuan Y."/>
            <person name="Fang M."/>
            <person name="Shi L."/>
            <person name="Lu R."/>
            <person name="Comes H.P."/>
            <person name="Ma Y."/>
            <person name="Chen Y."/>
            <person name="Huang G."/>
            <person name="Zhou Y."/>
            <person name="Zheng Z."/>
            <person name="Qiu Y."/>
        </authorList>
    </citation>
    <scope>NUCLEOTIDE SEQUENCE [LARGE SCALE GENOMIC DNA]</scope>
    <source>
        <tissue evidence="3">Roots</tissue>
    </source>
</reference>
<dbReference type="InterPro" id="IPR017451">
    <property type="entry name" value="F-box-assoc_interact_dom"/>
</dbReference>
<keyword evidence="4" id="KW-1185">Reference proteome</keyword>
<sequence length="384" mass="44540">MLSIPARRLFLHLPASDLVQFKLVCKSWHKIITGSVLAEYHLQRWKDKIGIMFIATNHILAFEPSYVSLDDISHDHSYAIHKLCPDNPYKFFKYYKILDTCDGLVLTLMRLMVGLNFEEKLLLSNPMTRMGTWLSMPPFGTSRSDRPFQRQWLYPDTKHIIYDASTQMYKVVCRRGEDGECYLMEVANSAQHLTSSWRKITILQSTHPMEYVAASVSGEGKLHWLIVKRLTIQNILEQVVHEDKVKLLTLDITTEKFIEVNCPLPYDQNNNMTLSISGSNGKFYQMRFTVCNDFELWDLRDLNSHRPTWFKRHFPMSVCTTLLPYLESFICESKDGGKVIFMSQDSLTFTIYESSTGKCTRHVVGKYFEDGAYVGQNLLFMSIV</sequence>
<dbReference type="AlphaFoldDB" id="A0AAN7K025"/>
<dbReference type="EMBL" id="JAXIOK010000013">
    <property type="protein sequence ID" value="KAK4756744.1"/>
    <property type="molecule type" value="Genomic_DNA"/>
</dbReference>
<dbReference type="InterPro" id="IPR036047">
    <property type="entry name" value="F-box-like_dom_sf"/>
</dbReference>
<evidence type="ECO:0000259" key="2">
    <source>
        <dbReference type="Pfam" id="PF07734"/>
    </source>
</evidence>
<evidence type="ECO:0000313" key="4">
    <source>
        <dbReference type="Proteomes" id="UP001345219"/>
    </source>
</evidence>
<dbReference type="InterPro" id="IPR050796">
    <property type="entry name" value="SCF_F-box_component"/>
</dbReference>
<dbReference type="SUPFAM" id="SSF81383">
    <property type="entry name" value="F-box domain"/>
    <property type="match status" value="1"/>
</dbReference>
<accession>A0AAN7K025</accession>
<evidence type="ECO:0000313" key="3">
    <source>
        <dbReference type="EMBL" id="KAK4756744.1"/>
    </source>
</evidence>
<evidence type="ECO:0000259" key="1">
    <source>
        <dbReference type="Pfam" id="PF00646"/>
    </source>
</evidence>
<dbReference type="Pfam" id="PF07734">
    <property type="entry name" value="FBA_1"/>
    <property type="match status" value="1"/>
</dbReference>
<feature type="domain" description="F-box" evidence="1">
    <location>
        <begin position="8"/>
        <end position="34"/>
    </location>
</feature>
<dbReference type="PANTHER" id="PTHR31672:SF13">
    <property type="entry name" value="F-BOX PROTEIN CPR30-LIKE"/>
    <property type="match status" value="1"/>
</dbReference>
<dbReference type="Proteomes" id="UP001345219">
    <property type="component" value="Chromosome 6"/>
</dbReference>
<feature type="domain" description="F-box associated beta-propeller type 1" evidence="2">
    <location>
        <begin position="80"/>
        <end position="353"/>
    </location>
</feature>
<dbReference type="Gene3D" id="1.20.1280.50">
    <property type="match status" value="1"/>
</dbReference>
<protein>
    <recommendedName>
        <fullName evidence="5">F-box domain-containing protein</fullName>
    </recommendedName>
</protein>
<dbReference type="NCBIfam" id="TIGR01640">
    <property type="entry name" value="F_box_assoc_1"/>
    <property type="match status" value="1"/>
</dbReference>
<organism evidence="3 4">
    <name type="scientific">Trapa incisa</name>
    <dbReference type="NCBI Taxonomy" id="236973"/>
    <lineage>
        <taxon>Eukaryota</taxon>
        <taxon>Viridiplantae</taxon>
        <taxon>Streptophyta</taxon>
        <taxon>Embryophyta</taxon>
        <taxon>Tracheophyta</taxon>
        <taxon>Spermatophyta</taxon>
        <taxon>Magnoliopsida</taxon>
        <taxon>eudicotyledons</taxon>
        <taxon>Gunneridae</taxon>
        <taxon>Pentapetalae</taxon>
        <taxon>rosids</taxon>
        <taxon>malvids</taxon>
        <taxon>Myrtales</taxon>
        <taxon>Lythraceae</taxon>
        <taxon>Trapa</taxon>
    </lineage>
</organism>
<dbReference type="InterPro" id="IPR006527">
    <property type="entry name" value="F-box-assoc_dom_typ1"/>
</dbReference>
<comment type="caution">
    <text evidence="3">The sequence shown here is derived from an EMBL/GenBank/DDBJ whole genome shotgun (WGS) entry which is preliminary data.</text>
</comment>
<dbReference type="PANTHER" id="PTHR31672">
    <property type="entry name" value="BNACNNG10540D PROTEIN"/>
    <property type="match status" value="1"/>
</dbReference>
<dbReference type="InterPro" id="IPR001810">
    <property type="entry name" value="F-box_dom"/>
</dbReference>
<proteinExistence type="predicted"/>
<evidence type="ECO:0008006" key="5">
    <source>
        <dbReference type="Google" id="ProtNLM"/>
    </source>
</evidence>
<dbReference type="CDD" id="cd09917">
    <property type="entry name" value="F-box_SF"/>
    <property type="match status" value="1"/>
</dbReference>